<keyword evidence="2 11" id="KW-0963">Cytoplasm</keyword>
<dbReference type="PANTHER" id="PTHR23245:SF36">
    <property type="entry name" value="TRNA (GUANINE(37)-N1)-METHYLTRANSFERASE"/>
    <property type="match status" value="1"/>
</dbReference>
<dbReference type="Pfam" id="PF25133">
    <property type="entry name" value="TYW2_N_2"/>
    <property type="match status" value="1"/>
</dbReference>
<sequence>MLTIPRHIIPKCSVINNCRLHQCFSSARSVHSRPQSSASLIRTSRYKIYEAVPSPWYQCLERFLPYAFLRGKQNASLDTMNVLPPSTVRGMKVLDKTAFKKTVQVPVLHIPSAKISELGKCLNKKMFKVVGIKPIAEIASDKSTKLLLLDPIKCPTVDSFTDEEKTLMQNLGVDLDDWQWHDIELSYENWTHSEILRAILPKETDGITGFSSVGHILHLNLKDDVVDFKEIIGQVLLDKVPWAKTIVNKTNIIDNTYRNFAMEVITGEPNFMTLTKENGFSYEFDFSKVYWNPRLGTEHQRIVNTLRNGDVVYDVFAGVGPFAVPAARKKCIVFANDLNPDSFKWLQHNMKLNKVKVDVHTHNLDGREFIRDVIKPDLLKRWQTTEGDISYAIHVVMNLPALAVEFLDAFCGLMVGVEKSCIDTARLPTVHCYCFSKSDDPCMDARARVEGVLGRRLEEGKHGVRTVRNVAPNKDMLCVTFTLTEDILFDTSSSVIVTKDGEKESSQVSGEMVKRQR</sequence>
<evidence type="ECO:0000256" key="3">
    <source>
        <dbReference type="ARBA" id="ARBA00022603"/>
    </source>
</evidence>
<keyword evidence="6 11" id="KW-0819">tRNA processing</keyword>
<dbReference type="HAMAP" id="MF_03152">
    <property type="entry name" value="TRM5"/>
    <property type="match status" value="1"/>
</dbReference>
<dbReference type="PROSITE" id="PS51684">
    <property type="entry name" value="SAM_MT_TRM5_TYW2"/>
    <property type="match status" value="1"/>
</dbReference>
<keyword evidence="5 11" id="KW-0949">S-adenosyl-L-methionine</keyword>
<organism evidence="13 14">
    <name type="scientific">Ridgeia piscesae</name>
    <name type="common">Tubeworm</name>
    <dbReference type="NCBI Taxonomy" id="27915"/>
    <lineage>
        <taxon>Eukaryota</taxon>
        <taxon>Metazoa</taxon>
        <taxon>Spiralia</taxon>
        <taxon>Lophotrochozoa</taxon>
        <taxon>Annelida</taxon>
        <taxon>Polychaeta</taxon>
        <taxon>Sedentaria</taxon>
        <taxon>Canalipalpata</taxon>
        <taxon>Sabellida</taxon>
        <taxon>Siboglinidae</taxon>
        <taxon>Ridgeia</taxon>
    </lineage>
</organism>
<comment type="function">
    <text evidence="9">Involved in mitochondrial tRNA methylation. Specifically methylates the N1 position of guanosine-37 in various tRNAs. Methylation is not dependent on the nature of the nucleoside 5' of the target nucleoside. This is the first step in the biosynthesis of wybutosine (yW), a modified base adjacent to the anticodon of tRNAs and required for accurate decoding.</text>
</comment>
<comment type="subunit">
    <text evidence="11">Monomer.</text>
</comment>
<evidence type="ECO:0000256" key="8">
    <source>
        <dbReference type="ARBA" id="ARBA00023242"/>
    </source>
</evidence>
<dbReference type="InterPro" id="IPR056743">
    <property type="entry name" value="TRM5-TYW2-like_MTfase"/>
</dbReference>
<evidence type="ECO:0000256" key="11">
    <source>
        <dbReference type="HAMAP-Rule" id="MF_03152"/>
    </source>
</evidence>
<accession>A0AAD9PD57</accession>
<proteinExistence type="inferred from homology"/>
<evidence type="ECO:0000313" key="14">
    <source>
        <dbReference type="Proteomes" id="UP001209878"/>
    </source>
</evidence>
<comment type="similarity">
    <text evidence="1">Belongs to the class I-like SAM-binding methyltransferase superfamily. TRM5/TYW2 family.</text>
</comment>
<dbReference type="InterPro" id="IPR056744">
    <property type="entry name" value="TRM5/TYW2-like_N"/>
</dbReference>
<feature type="domain" description="SAM-dependent methyltransferase TRM5/TYW2-type" evidence="12">
    <location>
        <begin position="210"/>
        <end position="485"/>
    </location>
</feature>
<keyword evidence="3 11" id="KW-0489">Methyltransferase</keyword>
<name>A0AAD9PD57_RIDPI</name>
<dbReference type="Pfam" id="PF02475">
    <property type="entry name" value="TRM5-TYW2_MTfase"/>
    <property type="match status" value="1"/>
</dbReference>
<comment type="function">
    <text evidence="11">Specifically methylates the N1 position of guanosine-37 in various cytoplasmic and mitochondrial tRNAs. Methylation is not dependent on the nature of the nucleoside 5' of the target nucleoside. This is the first step in the biosynthesis of wybutosine (yW), a modified base adjacent to the anticodon of tRNAs and required for accurate decoding.</text>
</comment>
<evidence type="ECO:0000256" key="2">
    <source>
        <dbReference type="ARBA" id="ARBA00022490"/>
    </source>
</evidence>
<comment type="subcellular location">
    <subcellularLocation>
        <location evidence="11">Mitochondrion matrix</location>
    </subcellularLocation>
    <subcellularLocation>
        <location evidence="11">Nucleus</location>
    </subcellularLocation>
    <subcellularLocation>
        <location evidence="11">Cytoplasm</location>
    </subcellularLocation>
    <text evidence="11">Predominantly in the mitochondria and in the nucleus.</text>
</comment>
<keyword evidence="7 11" id="KW-0496">Mitochondrion</keyword>
<dbReference type="GO" id="GO:0070901">
    <property type="term" value="P:mitochondrial tRNA methylation"/>
    <property type="evidence" value="ECO:0007669"/>
    <property type="project" value="TreeGrafter"/>
</dbReference>
<evidence type="ECO:0000256" key="10">
    <source>
        <dbReference type="ARBA" id="ARBA00047783"/>
    </source>
</evidence>
<evidence type="ECO:0000256" key="9">
    <source>
        <dbReference type="ARBA" id="ARBA00045951"/>
    </source>
</evidence>
<dbReference type="GO" id="GO:0052906">
    <property type="term" value="F:tRNA (guanine(37)-N1)-methyltransferase activity"/>
    <property type="evidence" value="ECO:0007669"/>
    <property type="project" value="UniProtKB-UniRule"/>
</dbReference>
<dbReference type="EMBL" id="JAODUO010000030">
    <property type="protein sequence ID" value="KAK2192435.1"/>
    <property type="molecule type" value="Genomic_DNA"/>
</dbReference>
<comment type="catalytic activity">
    <reaction evidence="10 11">
        <text>guanosine(37) in tRNA + S-adenosyl-L-methionine = N(1)-methylguanosine(37) in tRNA + S-adenosyl-L-homocysteine + H(+)</text>
        <dbReference type="Rhea" id="RHEA:36899"/>
        <dbReference type="Rhea" id="RHEA-COMP:10145"/>
        <dbReference type="Rhea" id="RHEA-COMP:10147"/>
        <dbReference type="ChEBI" id="CHEBI:15378"/>
        <dbReference type="ChEBI" id="CHEBI:57856"/>
        <dbReference type="ChEBI" id="CHEBI:59789"/>
        <dbReference type="ChEBI" id="CHEBI:73542"/>
        <dbReference type="ChEBI" id="CHEBI:74269"/>
        <dbReference type="EC" id="2.1.1.228"/>
    </reaction>
</comment>
<dbReference type="InterPro" id="IPR029063">
    <property type="entry name" value="SAM-dependent_MTases_sf"/>
</dbReference>
<keyword evidence="14" id="KW-1185">Reference proteome</keyword>
<dbReference type="SUPFAM" id="SSF53335">
    <property type="entry name" value="S-adenosyl-L-methionine-dependent methyltransferases"/>
    <property type="match status" value="1"/>
</dbReference>
<dbReference type="AlphaFoldDB" id="A0AAD9PD57"/>
<keyword evidence="8 11" id="KW-0539">Nucleus</keyword>
<dbReference type="InterPro" id="IPR030382">
    <property type="entry name" value="MeTrfase_TRM5/TYW2"/>
</dbReference>
<reference evidence="13" key="1">
    <citation type="journal article" date="2023" name="Mol. Biol. Evol.">
        <title>Third-Generation Sequencing Reveals the Adaptive Role of the Epigenome in Three Deep-Sea Polychaetes.</title>
        <authorList>
            <person name="Perez M."/>
            <person name="Aroh O."/>
            <person name="Sun Y."/>
            <person name="Lan Y."/>
            <person name="Juniper S.K."/>
            <person name="Young C.R."/>
            <person name="Angers B."/>
            <person name="Qian P.Y."/>
        </authorList>
    </citation>
    <scope>NUCLEOTIDE SEQUENCE</scope>
    <source>
        <strain evidence="13">R07B-5</strain>
    </source>
</reference>
<evidence type="ECO:0000256" key="7">
    <source>
        <dbReference type="ARBA" id="ARBA00023128"/>
    </source>
</evidence>
<feature type="binding site" evidence="11">
    <location>
        <begin position="337"/>
        <end position="338"/>
    </location>
    <ligand>
        <name>S-adenosyl-L-methionine</name>
        <dbReference type="ChEBI" id="CHEBI:59789"/>
    </ligand>
</feature>
<evidence type="ECO:0000256" key="4">
    <source>
        <dbReference type="ARBA" id="ARBA00022679"/>
    </source>
</evidence>
<dbReference type="PANTHER" id="PTHR23245">
    <property type="entry name" value="TRNA METHYLTRANSFERASE"/>
    <property type="match status" value="1"/>
</dbReference>
<evidence type="ECO:0000313" key="13">
    <source>
        <dbReference type="EMBL" id="KAK2192435.1"/>
    </source>
</evidence>
<protein>
    <recommendedName>
        <fullName evidence="11">tRNA (guanine(37)-N1)-methyltransferase</fullName>
        <ecNumber evidence="11">2.1.1.228</ecNumber>
    </recommendedName>
    <alternativeName>
        <fullName evidence="11">M1G-methyltransferase</fullName>
    </alternativeName>
    <alternativeName>
        <fullName evidence="11">tRNA [GM37] methyltransferase</fullName>
    </alternativeName>
    <alternativeName>
        <fullName evidence="11">tRNA methyltransferase 5 homolog</fullName>
    </alternativeName>
</protein>
<evidence type="ECO:0000256" key="5">
    <source>
        <dbReference type="ARBA" id="ARBA00022691"/>
    </source>
</evidence>
<dbReference type="Gene3D" id="3.40.50.150">
    <property type="entry name" value="Vaccinia Virus protein VP39"/>
    <property type="match status" value="1"/>
</dbReference>
<dbReference type="Gene3D" id="3.30.300.110">
    <property type="entry name" value="Met-10+ protein-like domains"/>
    <property type="match status" value="1"/>
</dbReference>
<dbReference type="FunFam" id="3.40.50.150:FF:000102">
    <property type="entry name" value="tRNA (guanine(37)-N1)-methyltransferase"/>
    <property type="match status" value="1"/>
</dbReference>
<dbReference type="InterPro" id="IPR025792">
    <property type="entry name" value="tRNA_Gua_MeTrfase_euk"/>
</dbReference>
<evidence type="ECO:0000259" key="12">
    <source>
        <dbReference type="PROSITE" id="PS51684"/>
    </source>
</evidence>
<gene>
    <name evidence="13" type="ORF">NP493_31g02035</name>
</gene>
<feature type="binding site" evidence="11">
    <location>
        <position position="299"/>
    </location>
    <ligand>
        <name>S-adenosyl-L-methionine</name>
        <dbReference type="ChEBI" id="CHEBI:59789"/>
    </ligand>
</feature>
<dbReference type="GO" id="GO:0002939">
    <property type="term" value="P:tRNA N1-guanine methylation"/>
    <property type="evidence" value="ECO:0007669"/>
    <property type="project" value="TreeGrafter"/>
</dbReference>
<keyword evidence="4 11" id="KW-0808">Transferase</keyword>
<evidence type="ECO:0000256" key="1">
    <source>
        <dbReference type="ARBA" id="ARBA00009775"/>
    </source>
</evidence>
<dbReference type="Proteomes" id="UP001209878">
    <property type="component" value="Unassembled WGS sequence"/>
</dbReference>
<dbReference type="FunFam" id="3.30.300.110:FF:000001">
    <property type="entry name" value="tRNA (guanine(37)-N1)-methyltransferase"/>
    <property type="match status" value="1"/>
</dbReference>
<comment type="caution">
    <text evidence="13">The sequence shown here is derived from an EMBL/GenBank/DDBJ whole genome shotgun (WGS) entry which is preliminary data.</text>
</comment>
<dbReference type="GO" id="GO:0005634">
    <property type="term" value="C:nucleus"/>
    <property type="evidence" value="ECO:0007669"/>
    <property type="project" value="UniProtKB-SubCell"/>
</dbReference>
<comment type="similarity">
    <text evidence="11">Belongs to the TRM5 / TYW2 family.</text>
</comment>
<dbReference type="EC" id="2.1.1.228" evidence="11"/>
<feature type="binding site" evidence="11">
    <location>
        <begin position="365"/>
        <end position="366"/>
    </location>
    <ligand>
        <name>S-adenosyl-L-methionine</name>
        <dbReference type="ChEBI" id="CHEBI:59789"/>
    </ligand>
</feature>
<feature type="binding site" evidence="11">
    <location>
        <position position="398"/>
    </location>
    <ligand>
        <name>S-adenosyl-L-methionine</name>
        <dbReference type="ChEBI" id="CHEBI:59789"/>
    </ligand>
</feature>
<dbReference type="GO" id="GO:0005759">
    <property type="term" value="C:mitochondrial matrix"/>
    <property type="evidence" value="ECO:0007669"/>
    <property type="project" value="UniProtKB-SubCell"/>
</dbReference>
<evidence type="ECO:0000256" key="6">
    <source>
        <dbReference type="ARBA" id="ARBA00022694"/>
    </source>
</evidence>